<dbReference type="RefSeq" id="WP_171833996.1">
    <property type="nucleotide sequence ID" value="NZ_CP053708.1"/>
</dbReference>
<feature type="domain" description="PAC" evidence="2">
    <location>
        <begin position="108"/>
        <end position="160"/>
    </location>
</feature>
<dbReference type="PANTHER" id="PTHR44757:SF2">
    <property type="entry name" value="BIOFILM ARCHITECTURE MAINTENANCE PROTEIN MBAA"/>
    <property type="match status" value="1"/>
</dbReference>
<evidence type="ECO:0000259" key="3">
    <source>
        <dbReference type="PROSITE" id="PS50887"/>
    </source>
</evidence>
<dbReference type="Gene3D" id="3.30.70.270">
    <property type="match status" value="1"/>
</dbReference>
<evidence type="ECO:0000256" key="1">
    <source>
        <dbReference type="SAM" id="MobiDB-lite"/>
    </source>
</evidence>
<dbReference type="InterPro" id="IPR029787">
    <property type="entry name" value="Nucleotide_cyclase"/>
</dbReference>
<evidence type="ECO:0000313" key="5">
    <source>
        <dbReference type="Proteomes" id="UP000500767"/>
    </source>
</evidence>
<dbReference type="SUPFAM" id="SSF55073">
    <property type="entry name" value="Nucleotide cyclase"/>
    <property type="match status" value="1"/>
</dbReference>
<keyword evidence="5" id="KW-1185">Reference proteome</keyword>
<reference evidence="4 5" key="1">
    <citation type="journal article" date="2014" name="World J. Microbiol. Biotechnol.">
        <title>Biodiversity and physiological characteristics of Antarctic and Arctic lichens-associated bacteria.</title>
        <authorList>
            <person name="Lee Y.M."/>
            <person name="Kim E.H."/>
            <person name="Lee H.K."/>
            <person name="Hong S.G."/>
        </authorList>
    </citation>
    <scope>NUCLEOTIDE SEQUENCE [LARGE SCALE GENOMIC DNA]</scope>
    <source>
        <strain evidence="4 5">PAMC 26569</strain>
    </source>
</reference>
<dbReference type="InterPro" id="IPR000014">
    <property type="entry name" value="PAS"/>
</dbReference>
<gene>
    <name evidence="4" type="ORF">HN018_09985</name>
</gene>
<dbReference type="PROSITE" id="PS50113">
    <property type="entry name" value="PAC"/>
    <property type="match status" value="1"/>
</dbReference>
<dbReference type="CDD" id="cd01949">
    <property type="entry name" value="GGDEF"/>
    <property type="match status" value="1"/>
</dbReference>
<feature type="region of interest" description="Disordered" evidence="1">
    <location>
        <begin position="1"/>
        <end position="25"/>
    </location>
</feature>
<dbReference type="PANTHER" id="PTHR44757">
    <property type="entry name" value="DIGUANYLATE CYCLASE DGCP"/>
    <property type="match status" value="1"/>
</dbReference>
<proteinExistence type="predicted"/>
<accession>A0A6M8HPP5</accession>
<dbReference type="KEGG" id="lck:HN018_09985"/>
<name>A0A6M8HPP5_9PROT</name>
<dbReference type="NCBIfam" id="TIGR00229">
    <property type="entry name" value="sensory_box"/>
    <property type="match status" value="1"/>
</dbReference>
<evidence type="ECO:0000313" key="4">
    <source>
        <dbReference type="EMBL" id="QKE90322.1"/>
    </source>
</evidence>
<dbReference type="Pfam" id="PF00990">
    <property type="entry name" value="GGDEF"/>
    <property type="match status" value="1"/>
</dbReference>
<dbReference type="NCBIfam" id="TIGR00254">
    <property type="entry name" value="GGDEF"/>
    <property type="match status" value="1"/>
</dbReference>
<dbReference type="InterPro" id="IPR043128">
    <property type="entry name" value="Rev_trsase/Diguanyl_cyclase"/>
</dbReference>
<dbReference type="InterPro" id="IPR000700">
    <property type="entry name" value="PAS-assoc_C"/>
</dbReference>
<dbReference type="InterPro" id="IPR035965">
    <property type="entry name" value="PAS-like_dom_sf"/>
</dbReference>
<dbReference type="PROSITE" id="PS50887">
    <property type="entry name" value="GGDEF"/>
    <property type="match status" value="1"/>
</dbReference>
<dbReference type="Proteomes" id="UP000500767">
    <property type="component" value="Chromosome"/>
</dbReference>
<feature type="domain" description="GGDEF" evidence="3">
    <location>
        <begin position="354"/>
        <end position="485"/>
    </location>
</feature>
<evidence type="ECO:0000259" key="2">
    <source>
        <dbReference type="PROSITE" id="PS50113"/>
    </source>
</evidence>
<organism evidence="4 5">
    <name type="scientific">Lichenicola cladoniae</name>
    <dbReference type="NCBI Taxonomy" id="1484109"/>
    <lineage>
        <taxon>Bacteria</taxon>
        <taxon>Pseudomonadati</taxon>
        <taxon>Pseudomonadota</taxon>
        <taxon>Alphaproteobacteria</taxon>
        <taxon>Acetobacterales</taxon>
        <taxon>Acetobacteraceae</taxon>
        <taxon>Lichenicola</taxon>
    </lineage>
</organism>
<protein>
    <submittedName>
        <fullName evidence="4">Diguanylate cyclase</fullName>
    </submittedName>
</protein>
<dbReference type="InterPro" id="IPR052155">
    <property type="entry name" value="Biofilm_reg_signaling"/>
</dbReference>
<dbReference type="Gene3D" id="3.30.450.20">
    <property type="entry name" value="PAS domain"/>
    <property type="match status" value="1"/>
</dbReference>
<dbReference type="EMBL" id="CP053708">
    <property type="protein sequence ID" value="QKE90322.1"/>
    <property type="molecule type" value="Genomic_DNA"/>
</dbReference>
<sequence>MSNHSAADAPLHPSPGPTAGEFRTDTPAATSSLVAAMADSRSRWRDFATLALDLVFEIDRHGVFVFVGPDTALGWSAERLLGLSADSLLVQTAGTIGFNPFRPQTSLRRHQTWLRRGDGALASVLIWAYPLLDAAGEPAGCRGVAQDITEDNHRAEILAETLLRRQTMTEITRRMRRAVLPDMVIKIGLDELLDATGGSGVLIVACDGASPMPAAQEEPARLLPRILHRSGSAPPMSDQDIVSFICGAAAREAAPWTRSESEFGLQIIMSAIGTHFCEPVVLMIWRDAPRDWIAGDAELVDAFLTALVGMLEHDQVQRELSRQSGSDTLTALLNRDSFTIEVNRRLDRLDKEGLPGTLMVVGLDRFREINEALGPESGDEVLRQSAHILRDTVRPTDLVARLGGDVFALWLDGADQFAAAERAEMMCQQGIKVTIDEQQPLHVSVGLATRPSRSYETIDNLLEQAHAALGAIKLAGGGRWHFYNEGVGP</sequence>
<dbReference type="AlphaFoldDB" id="A0A6M8HPP5"/>
<dbReference type="SMART" id="SM00267">
    <property type="entry name" value="GGDEF"/>
    <property type="match status" value="1"/>
</dbReference>
<dbReference type="SUPFAM" id="SSF55785">
    <property type="entry name" value="PYP-like sensor domain (PAS domain)"/>
    <property type="match status" value="1"/>
</dbReference>
<dbReference type="InterPro" id="IPR000160">
    <property type="entry name" value="GGDEF_dom"/>
</dbReference>